<dbReference type="SUPFAM" id="SSF52540">
    <property type="entry name" value="P-loop containing nucleoside triphosphate hydrolases"/>
    <property type="match status" value="1"/>
</dbReference>
<dbReference type="InterPro" id="IPR027417">
    <property type="entry name" value="P-loop_NTPase"/>
</dbReference>
<dbReference type="Gene3D" id="3.40.50.300">
    <property type="entry name" value="P-loop containing nucleotide triphosphate hydrolases"/>
    <property type="match status" value="1"/>
</dbReference>
<dbReference type="InterPro" id="IPR011629">
    <property type="entry name" value="CobW-like_C"/>
</dbReference>
<organism evidence="7">
    <name type="scientific">Timspurckia oligopyrenoides</name>
    <dbReference type="NCBI Taxonomy" id="708627"/>
    <lineage>
        <taxon>Eukaryota</taxon>
        <taxon>Rhodophyta</taxon>
        <taxon>Bangiophyceae</taxon>
        <taxon>Porphyridiales</taxon>
        <taxon>Porphyridiaceae</taxon>
        <taxon>Timspurckia</taxon>
    </lineage>
</organism>
<feature type="domain" description="CobW C-terminal" evidence="6">
    <location>
        <begin position="308"/>
        <end position="400"/>
    </location>
</feature>
<keyword evidence="1" id="KW-0547">Nucleotide-binding</keyword>
<dbReference type="InterPro" id="IPR036627">
    <property type="entry name" value="CobW-likC_sf"/>
</dbReference>
<proteinExistence type="inferred from homology"/>
<comment type="catalytic activity">
    <reaction evidence="5">
        <text>GTP + H2O = GDP + phosphate + H(+)</text>
        <dbReference type="Rhea" id="RHEA:19669"/>
        <dbReference type="ChEBI" id="CHEBI:15377"/>
        <dbReference type="ChEBI" id="CHEBI:15378"/>
        <dbReference type="ChEBI" id="CHEBI:37565"/>
        <dbReference type="ChEBI" id="CHEBI:43474"/>
        <dbReference type="ChEBI" id="CHEBI:58189"/>
    </reaction>
    <physiologicalReaction direction="left-to-right" evidence="5">
        <dbReference type="Rhea" id="RHEA:19670"/>
    </physiologicalReaction>
</comment>
<sequence>MEDVEDKEYVDCENFRFDEDGEYESEARKRMWVSFNASVANEILREMPSRGVAVTLLTGFLGAGKTTLLNYILKQPHEMKIAVLVNEFGSIDIDSQLIETGNFENEDAILLKNGCICCTISNSFVESVYKVLQKTETPPDYIMIETSGIADPAPIIATLQETELDDEVYIDQILTVVDAAHYLTSSEYTSVAAVNQIKLADTLLISKTDLVDDSILEKTIESLLRVQPRARILKSNYGRVSIGALFDIKIALDTTLCRTGSDKRTRYAECSAGEHGDCTLGETCRKRKVSSSLSRTQVESNHLDTDGFESISFYIEKPFDLNKFRKKFVNKMPDGVYRSKGLLWFAGHALRFVFQLSGKRFQIEQVDWPSPEVTKKSNQLVVIGRNLDSESITHTLNSCVIADPNYLDKSLTHKIIRD</sequence>
<keyword evidence="2" id="KW-0378">Hydrolase</keyword>
<dbReference type="AlphaFoldDB" id="A0A7S0ZDR1"/>
<dbReference type="SUPFAM" id="SSF90002">
    <property type="entry name" value="Hypothetical protein YjiA, C-terminal domain"/>
    <property type="match status" value="1"/>
</dbReference>
<evidence type="ECO:0000259" key="6">
    <source>
        <dbReference type="SMART" id="SM00833"/>
    </source>
</evidence>
<accession>A0A7S0ZDR1</accession>
<dbReference type="GO" id="GO:0016787">
    <property type="term" value="F:hydrolase activity"/>
    <property type="evidence" value="ECO:0007669"/>
    <property type="project" value="UniProtKB-KW"/>
</dbReference>
<keyword evidence="3" id="KW-0143">Chaperone</keyword>
<dbReference type="InterPro" id="IPR051316">
    <property type="entry name" value="Zinc-reg_GTPase_activator"/>
</dbReference>
<evidence type="ECO:0000256" key="5">
    <source>
        <dbReference type="ARBA" id="ARBA00049117"/>
    </source>
</evidence>
<comment type="similarity">
    <text evidence="4">Belongs to the SIMIBI class G3E GTPase family. ZNG1 subfamily.</text>
</comment>
<dbReference type="GO" id="GO:0000166">
    <property type="term" value="F:nucleotide binding"/>
    <property type="evidence" value="ECO:0007669"/>
    <property type="project" value="UniProtKB-KW"/>
</dbReference>
<dbReference type="CDD" id="cd03112">
    <property type="entry name" value="CobW-like"/>
    <property type="match status" value="1"/>
</dbReference>
<dbReference type="SMART" id="SM00833">
    <property type="entry name" value="CobW_C"/>
    <property type="match status" value="1"/>
</dbReference>
<dbReference type="Gene3D" id="3.30.1220.10">
    <property type="entry name" value="CobW-like, C-terminal domain"/>
    <property type="match status" value="1"/>
</dbReference>
<evidence type="ECO:0000313" key="7">
    <source>
        <dbReference type="EMBL" id="CAD8818508.1"/>
    </source>
</evidence>
<evidence type="ECO:0000256" key="3">
    <source>
        <dbReference type="ARBA" id="ARBA00023186"/>
    </source>
</evidence>
<reference evidence="7" key="1">
    <citation type="submission" date="2021-01" db="EMBL/GenBank/DDBJ databases">
        <authorList>
            <person name="Corre E."/>
            <person name="Pelletier E."/>
            <person name="Niang G."/>
            <person name="Scheremetjew M."/>
            <person name="Finn R."/>
            <person name="Kale V."/>
            <person name="Holt S."/>
            <person name="Cochrane G."/>
            <person name="Meng A."/>
            <person name="Brown T."/>
            <person name="Cohen L."/>
        </authorList>
    </citation>
    <scope>NUCLEOTIDE SEQUENCE</scope>
    <source>
        <strain evidence="7">CCMP3278</strain>
    </source>
</reference>
<dbReference type="Pfam" id="PF07683">
    <property type="entry name" value="CobW_C"/>
    <property type="match status" value="1"/>
</dbReference>
<dbReference type="Pfam" id="PF02492">
    <property type="entry name" value="cobW"/>
    <property type="match status" value="1"/>
</dbReference>
<evidence type="ECO:0000256" key="2">
    <source>
        <dbReference type="ARBA" id="ARBA00022801"/>
    </source>
</evidence>
<protein>
    <recommendedName>
        <fullName evidence="6">CobW C-terminal domain-containing protein</fullName>
    </recommendedName>
</protein>
<dbReference type="EMBL" id="HBFP01004094">
    <property type="protein sequence ID" value="CAD8818508.1"/>
    <property type="molecule type" value="Transcribed_RNA"/>
</dbReference>
<evidence type="ECO:0000256" key="4">
    <source>
        <dbReference type="ARBA" id="ARBA00034320"/>
    </source>
</evidence>
<dbReference type="PANTHER" id="PTHR13748">
    <property type="entry name" value="COBW-RELATED"/>
    <property type="match status" value="1"/>
</dbReference>
<evidence type="ECO:0000256" key="1">
    <source>
        <dbReference type="ARBA" id="ARBA00022741"/>
    </source>
</evidence>
<dbReference type="InterPro" id="IPR003495">
    <property type="entry name" value="CobW/HypB/UreG_nucleotide-bd"/>
</dbReference>
<name>A0A7S0ZDR1_9RHOD</name>
<gene>
    <name evidence="7" type="ORF">TOLI1172_LOCUS2897</name>
</gene>